<sequence>MNITATIERVSLNDTVEISDLIINNASLYLRSHYSDAQWSIFKSYYSIETIRQKIQKQQMFCAKLGSVIVGTIALDQDYIVGFYTHVAYVNKGIGSKLLRYIENEAQQIGHPEIYLASSPVGLDFYLKFGWQIVEELEIDYLGVPFVETIMKKRL</sequence>
<dbReference type="SUPFAM" id="SSF55729">
    <property type="entry name" value="Acyl-CoA N-acyltransferases (Nat)"/>
    <property type="match status" value="1"/>
</dbReference>
<dbReference type="OrthoDB" id="424368at2"/>
<organism evidence="2 3">
    <name type="scientific">Flavobacterium succinicans</name>
    <dbReference type="NCBI Taxonomy" id="29536"/>
    <lineage>
        <taxon>Bacteria</taxon>
        <taxon>Pseudomonadati</taxon>
        <taxon>Bacteroidota</taxon>
        <taxon>Flavobacteriia</taxon>
        <taxon>Flavobacteriales</taxon>
        <taxon>Flavobacteriaceae</taxon>
        <taxon>Flavobacterium</taxon>
    </lineage>
</organism>
<name>A0A199XS85_9FLAO</name>
<evidence type="ECO:0000313" key="2">
    <source>
        <dbReference type="EMBL" id="OAZ04282.1"/>
    </source>
</evidence>
<gene>
    <name evidence="2" type="ORF">FLB_12760</name>
</gene>
<dbReference type="AlphaFoldDB" id="A0A199XS85"/>
<dbReference type="InterPro" id="IPR052564">
    <property type="entry name" value="N-acetyltrans/Recomb-assoc"/>
</dbReference>
<proteinExistence type="predicted"/>
<protein>
    <submittedName>
        <fullName evidence="2">Putative acyltransferase</fullName>
    </submittedName>
</protein>
<feature type="domain" description="N-acetyltransferase" evidence="1">
    <location>
        <begin position="16"/>
        <end position="155"/>
    </location>
</feature>
<dbReference type="InterPro" id="IPR000182">
    <property type="entry name" value="GNAT_dom"/>
</dbReference>
<dbReference type="RefSeq" id="WP_064715099.1">
    <property type="nucleotide sequence ID" value="NZ_JMTM01000035.1"/>
</dbReference>
<dbReference type="Gene3D" id="3.40.630.30">
    <property type="match status" value="1"/>
</dbReference>
<evidence type="ECO:0000313" key="3">
    <source>
        <dbReference type="Proteomes" id="UP000093807"/>
    </source>
</evidence>
<comment type="caution">
    <text evidence="2">The sequence shown here is derived from an EMBL/GenBank/DDBJ whole genome shotgun (WGS) entry which is preliminary data.</text>
</comment>
<dbReference type="EMBL" id="JMTM01000035">
    <property type="protein sequence ID" value="OAZ04282.1"/>
    <property type="molecule type" value="Genomic_DNA"/>
</dbReference>
<accession>A0A199XS85</accession>
<keyword evidence="3" id="KW-1185">Reference proteome</keyword>
<keyword evidence="2" id="KW-0012">Acyltransferase</keyword>
<dbReference type="PATRIC" id="fig|29536.5.peg.1345"/>
<dbReference type="Proteomes" id="UP000093807">
    <property type="component" value="Unassembled WGS sequence"/>
</dbReference>
<reference evidence="2 3" key="1">
    <citation type="submission" date="2016-06" db="EMBL/GenBank/DDBJ databases">
        <title>Draft genome sequence of Flavobacterium succinicans strain DD5b.</title>
        <authorList>
            <person name="Poehlein A."/>
            <person name="Daniel R."/>
            <person name="Simeonova D.D."/>
        </authorList>
    </citation>
    <scope>NUCLEOTIDE SEQUENCE [LARGE SCALE GENOMIC DNA]</scope>
    <source>
        <strain evidence="2 3">DD5b</strain>
    </source>
</reference>
<dbReference type="PROSITE" id="PS51186">
    <property type="entry name" value="GNAT"/>
    <property type="match status" value="1"/>
</dbReference>
<dbReference type="GO" id="GO:0016747">
    <property type="term" value="F:acyltransferase activity, transferring groups other than amino-acyl groups"/>
    <property type="evidence" value="ECO:0007669"/>
    <property type="project" value="InterPro"/>
</dbReference>
<dbReference type="Pfam" id="PF13673">
    <property type="entry name" value="Acetyltransf_10"/>
    <property type="match status" value="1"/>
</dbReference>
<keyword evidence="2" id="KW-0808">Transferase</keyword>
<dbReference type="InterPro" id="IPR016181">
    <property type="entry name" value="Acyl_CoA_acyltransferase"/>
</dbReference>
<dbReference type="PANTHER" id="PTHR43451:SF1">
    <property type="entry name" value="ACETYLTRANSFERASE"/>
    <property type="match status" value="1"/>
</dbReference>
<dbReference type="CDD" id="cd04301">
    <property type="entry name" value="NAT_SF"/>
    <property type="match status" value="1"/>
</dbReference>
<evidence type="ECO:0000259" key="1">
    <source>
        <dbReference type="PROSITE" id="PS51186"/>
    </source>
</evidence>
<dbReference type="PANTHER" id="PTHR43451">
    <property type="entry name" value="ACETYLTRANSFERASE (GNAT) FAMILY PROTEIN"/>
    <property type="match status" value="1"/>
</dbReference>